<organism evidence="1 2">
    <name type="scientific">Trifolium medium</name>
    <dbReference type="NCBI Taxonomy" id="97028"/>
    <lineage>
        <taxon>Eukaryota</taxon>
        <taxon>Viridiplantae</taxon>
        <taxon>Streptophyta</taxon>
        <taxon>Embryophyta</taxon>
        <taxon>Tracheophyta</taxon>
        <taxon>Spermatophyta</taxon>
        <taxon>Magnoliopsida</taxon>
        <taxon>eudicotyledons</taxon>
        <taxon>Gunneridae</taxon>
        <taxon>Pentapetalae</taxon>
        <taxon>rosids</taxon>
        <taxon>fabids</taxon>
        <taxon>Fabales</taxon>
        <taxon>Fabaceae</taxon>
        <taxon>Papilionoideae</taxon>
        <taxon>50 kb inversion clade</taxon>
        <taxon>NPAAA clade</taxon>
        <taxon>Hologalegina</taxon>
        <taxon>IRL clade</taxon>
        <taxon>Trifolieae</taxon>
        <taxon>Trifolium</taxon>
    </lineage>
</organism>
<proteinExistence type="predicted"/>
<feature type="non-terminal residue" evidence="1">
    <location>
        <position position="27"/>
    </location>
</feature>
<sequence length="27" mass="3063">MSRGVLEVKWSRLSDVVRSGMNLSNKL</sequence>
<accession>A0A392UB20</accession>
<evidence type="ECO:0000313" key="1">
    <source>
        <dbReference type="EMBL" id="MCI69616.1"/>
    </source>
</evidence>
<dbReference type="AlphaFoldDB" id="A0A392UB20"/>
<dbReference type="Proteomes" id="UP000265520">
    <property type="component" value="Unassembled WGS sequence"/>
</dbReference>
<protein>
    <submittedName>
        <fullName evidence="1">Uncharacterized protein</fullName>
    </submittedName>
</protein>
<evidence type="ECO:0000313" key="2">
    <source>
        <dbReference type="Proteomes" id="UP000265520"/>
    </source>
</evidence>
<keyword evidence="2" id="KW-1185">Reference proteome</keyword>
<dbReference type="EMBL" id="LXQA010759787">
    <property type="protein sequence ID" value="MCI69616.1"/>
    <property type="molecule type" value="Genomic_DNA"/>
</dbReference>
<name>A0A392UB20_9FABA</name>
<reference evidence="1 2" key="1">
    <citation type="journal article" date="2018" name="Front. Plant Sci.">
        <title>Red Clover (Trifolium pratense) and Zigzag Clover (T. medium) - A Picture of Genomic Similarities and Differences.</title>
        <authorList>
            <person name="Dluhosova J."/>
            <person name="Istvanek J."/>
            <person name="Nedelnik J."/>
            <person name="Repkova J."/>
        </authorList>
    </citation>
    <scope>NUCLEOTIDE SEQUENCE [LARGE SCALE GENOMIC DNA]</scope>
    <source>
        <strain evidence="2">cv. 10/8</strain>
        <tissue evidence="1">Leaf</tissue>
    </source>
</reference>
<comment type="caution">
    <text evidence="1">The sequence shown here is derived from an EMBL/GenBank/DDBJ whole genome shotgun (WGS) entry which is preliminary data.</text>
</comment>